<keyword evidence="2" id="KW-1185">Reference proteome</keyword>
<name>A0ABX7LFV6_9BACL</name>
<dbReference type="Pfam" id="PF13238">
    <property type="entry name" value="AAA_18"/>
    <property type="match status" value="1"/>
</dbReference>
<dbReference type="EMBL" id="CP070969">
    <property type="protein sequence ID" value="QSF46985.1"/>
    <property type="molecule type" value="Genomic_DNA"/>
</dbReference>
<proteinExistence type="predicted"/>
<protein>
    <submittedName>
        <fullName evidence="1">AAA family ATPase</fullName>
    </submittedName>
</protein>
<gene>
    <name evidence="1" type="ORF">JRJ22_10695</name>
</gene>
<dbReference type="Proteomes" id="UP000663452">
    <property type="component" value="Chromosome"/>
</dbReference>
<dbReference type="InterPro" id="IPR027417">
    <property type="entry name" value="P-loop_NTPase"/>
</dbReference>
<organism evidence="1 2">
    <name type="scientific">Paenibacillus tianjinensis</name>
    <dbReference type="NCBI Taxonomy" id="2810347"/>
    <lineage>
        <taxon>Bacteria</taxon>
        <taxon>Bacillati</taxon>
        <taxon>Bacillota</taxon>
        <taxon>Bacilli</taxon>
        <taxon>Bacillales</taxon>
        <taxon>Paenibacillaceae</taxon>
        <taxon>Paenibacillus</taxon>
    </lineage>
</organism>
<reference evidence="1 2" key="1">
    <citation type="submission" date="2021-02" db="EMBL/GenBank/DDBJ databases">
        <title>Paenibacillus tianjinensis sp. nov.</title>
        <authorList>
            <person name="Liu H."/>
        </authorList>
    </citation>
    <scope>NUCLEOTIDE SEQUENCE [LARGE SCALE GENOMIC DNA]</scope>
    <source>
        <strain evidence="1 2">TB2019</strain>
    </source>
</reference>
<accession>A0ABX7LFV6</accession>
<dbReference type="RefSeq" id="WP_206104434.1">
    <property type="nucleotide sequence ID" value="NZ_CP070969.1"/>
</dbReference>
<dbReference type="Gene3D" id="3.40.50.300">
    <property type="entry name" value="P-loop containing nucleotide triphosphate hydrolases"/>
    <property type="match status" value="1"/>
</dbReference>
<dbReference type="SUPFAM" id="SSF52540">
    <property type="entry name" value="P-loop containing nucleoside triphosphate hydrolases"/>
    <property type="match status" value="1"/>
</dbReference>
<evidence type="ECO:0000313" key="1">
    <source>
        <dbReference type="EMBL" id="QSF46985.1"/>
    </source>
</evidence>
<sequence length="148" mass="17289">MNLVKNGTPGVGKTTVSKALHQKLHKSVWLDGDWCWMMNPWIITEENTKVVEGNITYLLRSFLENSNFDYILFNWVLHREEYKLTRITLTCSDESLRNRMLLDNRTVEQIESSCNRLKLYEEMITHTIDTTGISTHVVVTTIQDLLKI</sequence>
<evidence type="ECO:0000313" key="2">
    <source>
        <dbReference type="Proteomes" id="UP000663452"/>
    </source>
</evidence>